<evidence type="ECO:0000313" key="3">
    <source>
        <dbReference type="Proteomes" id="UP001314170"/>
    </source>
</evidence>
<feature type="region of interest" description="Disordered" evidence="1">
    <location>
        <begin position="1"/>
        <end position="25"/>
    </location>
</feature>
<dbReference type="EMBL" id="CAWUPB010000893">
    <property type="protein sequence ID" value="CAK7328437.1"/>
    <property type="molecule type" value="Genomic_DNA"/>
</dbReference>
<gene>
    <name evidence="2" type="ORF">DCAF_LOCUS6160</name>
</gene>
<feature type="compositionally biased region" description="Basic and acidic residues" evidence="1">
    <location>
        <begin position="16"/>
        <end position="25"/>
    </location>
</feature>
<keyword evidence="3" id="KW-1185">Reference proteome</keyword>
<reference evidence="2 3" key="1">
    <citation type="submission" date="2024-01" db="EMBL/GenBank/DDBJ databases">
        <authorList>
            <person name="Waweru B."/>
        </authorList>
    </citation>
    <scope>NUCLEOTIDE SEQUENCE [LARGE SCALE GENOMIC DNA]</scope>
</reference>
<organism evidence="2 3">
    <name type="scientific">Dovyalis caffra</name>
    <dbReference type="NCBI Taxonomy" id="77055"/>
    <lineage>
        <taxon>Eukaryota</taxon>
        <taxon>Viridiplantae</taxon>
        <taxon>Streptophyta</taxon>
        <taxon>Embryophyta</taxon>
        <taxon>Tracheophyta</taxon>
        <taxon>Spermatophyta</taxon>
        <taxon>Magnoliopsida</taxon>
        <taxon>eudicotyledons</taxon>
        <taxon>Gunneridae</taxon>
        <taxon>Pentapetalae</taxon>
        <taxon>rosids</taxon>
        <taxon>fabids</taxon>
        <taxon>Malpighiales</taxon>
        <taxon>Salicaceae</taxon>
        <taxon>Flacourtieae</taxon>
        <taxon>Dovyalis</taxon>
    </lineage>
</organism>
<evidence type="ECO:0000313" key="2">
    <source>
        <dbReference type="EMBL" id="CAK7328437.1"/>
    </source>
</evidence>
<evidence type="ECO:0000256" key="1">
    <source>
        <dbReference type="SAM" id="MobiDB-lite"/>
    </source>
</evidence>
<dbReference type="Proteomes" id="UP001314170">
    <property type="component" value="Unassembled WGS sequence"/>
</dbReference>
<sequence>MAKSFAITYTQSQHGQNERKTDSDEKIAEAGTVEVNADGLEYVLTAFNDSSFSNNWIIDYSLISYKSMTETIISFSKTNIMAGM</sequence>
<proteinExistence type="predicted"/>
<accession>A0AAV1R347</accession>
<name>A0AAV1R347_9ROSI</name>
<comment type="caution">
    <text evidence="2">The sequence shown here is derived from an EMBL/GenBank/DDBJ whole genome shotgun (WGS) entry which is preliminary data.</text>
</comment>
<protein>
    <submittedName>
        <fullName evidence="2">Uncharacterized protein</fullName>
    </submittedName>
</protein>
<dbReference type="AlphaFoldDB" id="A0AAV1R347"/>